<feature type="coiled-coil region" evidence="1">
    <location>
        <begin position="178"/>
        <end position="212"/>
    </location>
</feature>
<dbReference type="Proteomes" id="UP000193648">
    <property type="component" value="Unassembled WGS sequence"/>
</dbReference>
<dbReference type="RefSeq" id="XP_021875875.1">
    <property type="nucleotide sequence ID" value="XM_022025958.1"/>
</dbReference>
<keyword evidence="1" id="KW-0175">Coiled coil</keyword>
<protein>
    <recommendedName>
        <fullName evidence="6">Ion transport domain-containing protein</fullName>
    </recommendedName>
</protein>
<proteinExistence type="predicted"/>
<gene>
    <name evidence="4" type="ORF">BCR41DRAFT_363881</name>
</gene>
<reference evidence="4 5" key="1">
    <citation type="submission" date="2016-07" db="EMBL/GenBank/DDBJ databases">
        <title>Pervasive Adenine N6-methylation of Active Genes in Fungi.</title>
        <authorList>
            <consortium name="DOE Joint Genome Institute"/>
            <person name="Mondo S.J."/>
            <person name="Dannebaum R.O."/>
            <person name="Kuo R.C."/>
            <person name="Labutti K."/>
            <person name="Haridas S."/>
            <person name="Kuo A."/>
            <person name="Salamov A."/>
            <person name="Ahrendt S.R."/>
            <person name="Lipzen A."/>
            <person name="Sullivan W."/>
            <person name="Andreopoulos W.B."/>
            <person name="Clum A."/>
            <person name="Lindquist E."/>
            <person name="Daum C."/>
            <person name="Ramamoorthy G.K."/>
            <person name="Gryganskyi A."/>
            <person name="Culley D."/>
            <person name="Magnuson J.K."/>
            <person name="James T.Y."/>
            <person name="O'Malley M.A."/>
            <person name="Stajich J.E."/>
            <person name="Spatafora J.W."/>
            <person name="Visel A."/>
            <person name="Grigoriev I.V."/>
        </authorList>
    </citation>
    <scope>NUCLEOTIDE SEQUENCE [LARGE SCALE GENOMIC DNA]</scope>
    <source>
        <strain evidence="4 5">NRRL 3116</strain>
    </source>
</reference>
<dbReference type="GeneID" id="33567801"/>
<sequence>MALYFFTTVILILNVLIALINAAFAAVDSNWYSQWLRNLFQFVGRAENMTYHTPGLRSTCGWFPREIYYIANQQEVEDYYKKHFGDNIVLSTMPTSMAIEMVTKKATDIPATIAASMRTSIAGSNASDASHTSRASLLPSMSKRELRFKNAIERAEMTGSSTTTMSTAGIETSTYTGKEDLSQQLEVMRRDFQEHQTAVEEQNREIMELLQLLQRTK</sequence>
<feature type="chain" id="PRO_5012011142" description="Ion transport domain-containing protein" evidence="3">
    <location>
        <begin position="26"/>
        <end position="217"/>
    </location>
</feature>
<dbReference type="InParanoid" id="A0A1Y2GB16"/>
<feature type="signal peptide" evidence="3">
    <location>
        <begin position="1"/>
        <end position="25"/>
    </location>
</feature>
<feature type="region of interest" description="Disordered" evidence="2">
    <location>
        <begin position="158"/>
        <end position="177"/>
    </location>
</feature>
<organism evidence="4 5">
    <name type="scientific">Lobosporangium transversale</name>
    <dbReference type="NCBI Taxonomy" id="64571"/>
    <lineage>
        <taxon>Eukaryota</taxon>
        <taxon>Fungi</taxon>
        <taxon>Fungi incertae sedis</taxon>
        <taxon>Mucoromycota</taxon>
        <taxon>Mortierellomycotina</taxon>
        <taxon>Mortierellomycetes</taxon>
        <taxon>Mortierellales</taxon>
        <taxon>Mortierellaceae</taxon>
        <taxon>Lobosporangium</taxon>
    </lineage>
</organism>
<evidence type="ECO:0000313" key="4">
    <source>
        <dbReference type="EMBL" id="ORY99580.1"/>
    </source>
</evidence>
<accession>A0A1Y2GB16</accession>
<evidence type="ECO:0000256" key="1">
    <source>
        <dbReference type="SAM" id="Coils"/>
    </source>
</evidence>
<evidence type="ECO:0000256" key="2">
    <source>
        <dbReference type="SAM" id="MobiDB-lite"/>
    </source>
</evidence>
<evidence type="ECO:0000313" key="5">
    <source>
        <dbReference type="Proteomes" id="UP000193648"/>
    </source>
</evidence>
<dbReference type="EMBL" id="MCFF01000067">
    <property type="protein sequence ID" value="ORY99580.1"/>
    <property type="molecule type" value="Genomic_DNA"/>
</dbReference>
<evidence type="ECO:0008006" key="6">
    <source>
        <dbReference type="Google" id="ProtNLM"/>
    </source>
</evidence>
<keyword evidence="5" id="KW-1185">Reference proteome</keyword>
<comment type="caution">
    <text evidence="4">The sequence shown here is derived from an EMBL/GenBank/DDBJ whole genome shotgun (WGS) entry which is preliminary data.</text>
</comment>
<feature type="compositionally biased region" description="Low complexity" evidence="2">
    <location>
        <begin position="158"/>
        <end position="167"/>
    </location>
</feature>
<dbReference type="AlphaFoldDB" id="A0A1Y2GB16"/>
<evidence type="ECO:0000256" key="3">
    <source>
        <dbReference type="SAM" id="SignalP"/>
    </source>
</evidence>
<keyword evidence="3" id="KW-0732">Signal</keyword>
<name>A0A1Y2GB16_9FUNG</name>